<dbReference type="GO" id="GO:0006355">
    <property type="term" value="P:regulation of DNA-templated transcription"/>
    <property type="evidence" value="ECO:0007669"/>
    <property type="project" value="InterPro"/>
</dbReference>
<dbReference type="EMBL" id="CM007372">
    <property type="protein sequence ID" value="OIV99829.1"/>
    <property type="molecule type" value="Genomic_DNA"/>
</dbReference>
<gene>
    <name evidence="3" type="ORF">TanjilG_26167</name>
</gene>
<proteinExistence type="predicted"/>
<dbReference type="PANTHER" id="PTHR33124">
    <property type="entry name" value="TRANSCRIPTION FACTOR IBH1-LIKE 1"/>
    <property type="match status" value="1"/>
</dbReference>
<evidence type="ECO:0000256" key="2">
    <source>
        <dbReference type="ARBA" id="ARBA00023163"/>
    </source>
</evidence>
<reference evidence="3 4" key="1">
    <citation type="journal article" date="2017" name="Plant Biotechnol. J.">
        <title>A comprehensive draft genome sequence for lupin (Lupinus angustifolius), an emerging health food: insights into plant-microbe interactions and legume evolution.</title>
        <authorList>
            <person name="Hane J.K."/>
            <person name="Ming Y."/>
            <person name="Kamphuis L.G."/>
            <person name="Nelson M.N."/>
            <person name="Garg G."/>
            <person name="Atkins C.A."/>
            <person name="Bayer P.E."/>
            <person name="Bravo A."/>
            <person name="Bringans S."/>
            <person name="Cannon S."/>
            <person name="Edwards D."/>
            <person name="Foley R."/>
            <person name="Gao L.L."/>
            <person name="Harrison M.J."/>
            <person name="Huang W."/>
            <person name="Hurgobin B."/>
            <person name="Li S."/>
            <person name="Liu C.W."/>
            <person name="McGrath A."/>
            <person name="Morahan G."/>
            <person name="Murray J."/>
            <person name="Weller J."/>
            <person name="Jian J."/>
            <person name="Singh K.B."/>
        </authorList>
    </citation>
    <scope>NUCLEOTIDE SEQUENCE [LARGE SCALE GENOMIC DNA]</scope>
    <source>
        <strain evidence="4">cv. Tanjil</strain>
        <tissue evidence="3">Whole plant</tissue>
    </source>
</reference>
<organism evidence="3 4">
    <name type="scientific">Lupinus angustifolius</name>
    <name type="common">Narrow-leaved blue lupine</name>
    <dbReference type="NCBI Taxonomy" id="3871"/>
    <lineage>
        <taxon>Eukaryota</taxon>
        <taxon>Viridiplantae</taxon>
        <taxon>Streptophyta</taxon>
        <taxon>Embryophyta</taxon>
        <taxon>Tracheophyta</taxon>
        <taxon>Spermatophyta</taxon>
        <taxon>Magnoliopsida</taxon>
        <taxon>eudicotyledons</taxon>
        <taxon>Gunneridae</taxon>
        <taxon>Pentapetalae</taxon>
        <taxon>rosids</taxon>
        <taxon>fabids</taxon>
        <taxon>Fabales</taxon>
        <taxon>Fabaceae</taxon>
        <taxon>Papilionoideae</taxon>
        <taxon>50 kb inversion clade</taxon>
        <taxon>genistoids sensu lato</taxon>
        <taxon>core genistoids</taxon>
        <taxon>Genisteae</taxon>
        <taxon>Lupinus</taxon>
    </lineage>
</organism>
<accession>A0A4P1R2D6</accession>
<name>A0A4P1R2D6_LUPAN</name>
<dbReference type="Proteomes" id="UP000188354">
    <property type="component" value="Chromosome LG12"/>
</dbReference>
<evidence type="ECO:0000313" key="3">
    <source>
        <dbReference type="EMBL" id="OIV99829.1"/>
    </source>
</evidence>
<sequence>MRTRRSLTWPRGGLHVRGRKKRVILCLTNKNSNALKPSLQKKLRQLQKTVPGSQGMNMNTLFKRIEKYILQLEAKVMVLRCVSNLYGV</sequence>
<keyword evidence="4" id="KW-1185">Reference proteome</keyword>
<keyword evidence="2" id="KW-0804">Transcription</keyword>
<dbReference type="AlphaFoldDB" id="A0A4P1R2D6"/>
<evidence type="ECO:0000256" key="1">
    <source>
        <dbReference type="ARBA" id="ARBA00023015"/>
    </source>
</evidence>
<keyword evidence="1" id="KW-0805">Transcription regulation</keyword>
<evidence type="ECO:0000313" key="4">
    <source>
        <dbReference type="Proteomes" id="UP000188354"/>
    </source>
</evidence>
<dbReference type="PANTHER" id="PTHR33124:SF100">
    <property type="entry name" value="TRANSCRIPTION FACTOR BHLH FAMILY"/>
    <property type="match status" value="1"/>
</dbReference>
<dbReference type="Gramene" id="OIV99829">
    <property type="protein sequence ID" value="OIV99829"/>
    <property type="gene ID" value="TanjilG_26167"/>
</dbReference>
<dbReference type="InterPro" id="IPR044660">
    <property type="entry name" value="IBH1-like"/>
</dbReference>
<protein>
    <submittedName>
        <fullName evidence="3">Uncharacterized protein</fullName>
    </submittedName>
</protein>